<keyword evidence="11" id="KW-0966">Cell projection</keyword>
<evidence type="ECO:0000256" key="2">
    <source>
        <dbReference type="ARBA" id="ARBA00004613"/>
    </source>
</evidence>
<evidence type="ECO:0000259" key="9">
    <source>
        <dbReference type="Pfam" id="PF06429"/>
    </source>
</evidence>
<dbReference type="Pfam" id="PF06429">
    <property type="entry name" value="Flg_bbr_C"/>
    <property type="match status" value="1"/>
</dbReference>
<dbReference type="InterPro" id="IPR001444">
    <property type="entry name" value="Flag_bb_rod_N"/>
</dbReference>
<dbReference type="Proteomes" id="UP001601058">
    <property type="component" value="Unassembled WGS sequence"/>
</dbReference>
<dbReference type="InterPro" id="IPR002371">
    <property type="entry name" value="FlgK"/>
</dbReference>
<keyword evidence="6" id="KW-0975">Bacterial flagellum</keyword>
<evidence type="ECO:0000256" key="5">
    <source>
        <dbReference type="ARBA" id="ARBA00022525"/>
    </source>
</evidence>
<comment type="caution">
    <text evidence="11">The sequence shown here is derived from an EMBL/GenBank/DDBJ whole genome shotgun (WGS) entry which is preliminary data.</text>
</comment>
<dbReference type="Pfam" id="PF00460">
    <property type="entry name" value="Flg_bb_rod"/>
    <property type="match status" value="1"/>
</dbReference>
<protein>
    <recommendedName>
        <fullName evidence="4">Flagellar hook-associated protein 1</fullName>
    </recommendedName>
</protein>
<feature type="domain" description="Flagellar hook-associated protein FlgK helical" evidence="10">
    <location>
        <begin position="103"/>
        <end position="388"/>
    </location>
</feature>
<evidence type="ECO:0000256" key="3">
    <source>
        <dbReference type="ARBA" id="ARBA00009677"/>
    </source>
</evidence>
<evidence type="ECO:0000256" key="7">
    <source>
        <dbReference type="SAM" id="Coils"/>
    </source>
</evidence>
<reference evidence="11 12" key="1">
    <citation type="submission" date="2024-08" db="EMBL/GenBank/DDBJ databases">
        <title>Two novel Cytobacillus novel species.</title>
        <authorList>
            <person name="Liu G."/>
        </authorList>
    </citation>
    <scope>NUCLEOTIDE SEQUENCE [LARGE SCALE GENOMIC DNA]</scope>
    <source>
        <strain evidence="11 12">FJAT-53684</strain>
    </source>
</reference>
<dbReference type="RefSeq" id="WP_389218585.1">
    <property type="nucleotide sequence ID" value="NZ_JBIACJ010000004.1"/>
</dbReference>
<keyword evidence="12" id="KW-1185">Reference proteome</keyword>
<dbReference type="EMBL" id="JBIACJ010000004">
    <property type="protein sequence ID" value="MFE8696496.1"/>
    <property type="molecule type" value="Genomic_DNA"/>
</dbReference>
<dbReference type="InterPro" id="IPR010930">
    <property type="entry name" value="Flg_bb/hook_C_dom"/>
</dbReference>
<evidence type="ECO:0000256" key="6">
    <source>
        <dbReference type="ARBA" id="ARBA00023143"/>
    </source>
</evidence>
<sequence>MRSTFQGLEIARRGINTQQAALYTTGHNIANANTPGYTRQRVNFLQTEAFPSVGFNRPQIPGQMGTGVQVGDVQRIRDSFVDMQFRNETSKLGYWQAKAEQTSQMENIMNEPSDTGLASTLDQFWNSLQDLAVQPQNNGARRVVRQRGISVADTFNYMHNAMKAIQKDYRNEINVTEQRMNSLLRQINQVNKQIGSIEPHGYLPNDLYDQRDRLVDELSSMVNVKIEPKHSGGVASANAEGLYDIYLATPQGEILRDSGNRPIKLIDSSSGTATGIHIQYDNRVEQDSPVAEIKFFELKDNEPGFKGLSQIDADNSQSSVYKLSSFSQLNTNGNLKGLIEGYGYKSNVNGVESVEGLYNNMLADLDVMAFTYANQFNIVHQSGWSPNEIRNGADVQQDFFSFGVLQLSADNPKGAAANIRVSQAILDDVDNIAAAAEGNVLSGVMVRKPTVNSGTIGNPIISGIYDKTVAEAAVPGFNNAEKVNISLKYESGAWSYKLTAADSNGTPLNPELSHTGQIDSTEKSISIFGVNIDLSSMSAQQNGDEWSFEFNADGVKSADEAFIGNGSNALKLAEVKDAILNYGGSLTNVQTFYQGMIGTLGDIASEANRMVEVSATLSESVDKNRMSISSVSLDEEMTDMIKFQHAYNAAARNITMIDEMLDKIINGMGVVGR</sequence>
<name>A0ABW6JXC2_9BACI</name>
<keyword evidence="11" id="KW-0282">Flagellum</keyword>
<organism evidence="11 12">
    <name type="scientific">Cytobacillus mangrovibacter</name>
    <dbReference type="NCBI Taxonomy" id="3299024"/>
    <lineage>
        <taxon>Bacteria</taxon>
        <taxon>Bacillati</taxon>
        <taxon>Bacillota</taxon>
        <taxon>Bacilli</taxon>
        <taxon>Bacillales</taxon>
        <taxon>Bacillaceae</taxon>
        <taxon>Cytobacillus</taxon>
    </lineage>
</organism>
<keyword evidence="7" id="KW-0175">Coiled coil</keyword>
<comment type="similarity">
    <text evidence="3">Belongs to the flagella basal body rod proteins family.</text>
</comment>
<keyword evidence="5" id="KW-0964">Secreted</keyword>
<dbReference type="PANTHER" id="PTHR30033:SF1">
    <property type="entry name" value="FLAGELLAR HOOK-ASSOCIATED PROTEIN 1"/>
    <property type="match status" value="1"/>
</dbReference>
<dbReference type="NCBIfam" id="TIGR02492">
    <property type="entry name" value="flgK_ends"/>
    <property type="match status" value="1"/>
</dbReference>
<keyword evidence="11" id="KW-0969">Cilium</keyword>
<feature type="domain" description="Flagellar basal-body/hook protein C-terminal" evidence="9">
    <location>
        <begin position="626"/>
        <end position="666"/>
    </location>
</feature>
<evidence type="ECO:0000313" key="12">
    <source>
        <dbReference type="Proteomes" id="UP001601058"/>
    </source>
</evidence>
<gene>
    <name evidence="11" type="primary">flgK</name>
    <name evidence="11" type="ORF">ACFYKT_09125</name>
</gene>
<feature type="coiled-coil region" evidence="7">
    <location>
        <begin position="166"/>
        <end position="193"/>
    </location>
</feature>
<dbReference type="SUPFAM" id="SSF64518">
    <property type="entry name" value="Phase 1 flagellin"/>
    <property type="match status" value="1"/>
</dbReference>
<evidence type="ECO:0000256" key="1">
    <source>
        <dbReference type="ARBA" id="ARBA00004365"/>
    </source>
</evidence>
<dbReference type="PANTHER" id="PTHR30033">
    <property type="entry name" value="FLAGELLAR HOOK-ASSOCIATED PROTEIN 1"/>
    <property type="match status" value="1"/>
</dbReference>
<feature type="domain" description="Flagellar basal body rod protein N-terminal" evidence="8">
    <location>
        <begin position="8"/>
        <end position="38"/>
    </location>
</feature>
<accession>A0ABW6JXC2</accession>
<evidence type="ECO:0000256" key="4">
    <source>
        <dbReference type="ARBA" id="ARBA00016244"/>
    </source>
</evidence>
<evidence type="ECO:0000313" key="11">
    <source>
        <dbReference type="EMBL" id="MFE8696496.1"/>
    </source>
</evidence>
<evidence type="ECO:0000259" key="10">
    <source>
        <dbReference type="Pfam" id="PF22638"/>
    </source>
</evidence>
<comment type="subcellular location">
    <subcellularLocation>
        <location evidence="1">Bacterial flagellum</location>
    </subcellularLocation>
    <subcellularLocation>
        <location evidence="2">Secreted</location>
    </subcellularLocation>
</comment>
<proteinExistence type="inferred from homology"/>
<dbReference type="InterPro" id="IPR053927">
    <property type="entry name" value="FlgK_helical"/>
</dbReference>
<dbReference type="Pfam" id="PF22638">
    <property type="entry name" value="FlgK_D1"/>
    <property type="match status" value="1"/>
</dbReference>
<evidence type="ECO:0000259" key="8">
    <source>
        <dbReference type="Pfam" id="PF00460"/>
    </source>
</evidence>